<name>A0ABQ5LQX0_9RHOB</name>
<dbReference type="InterPro" id="IPR016181">
    <property type="entry name" value="Acyl_CoA_acyltransferase"/>
</dbReference>
<proteinExistence type="predicted"/>
<evidence type="ECO:0000313" key="5">
    <source>
        <dbReference type="Proteomes" id="UP001144205"/>
    </source>
</evidence>
<evidence type="ECO:0000256" key="2">
    <source>
        <dbReference type="ARBA" id="ARBA00023315"/>
    </source>
</evidence>
<feature type="domain" description="N-acetyltransferase" evidence="3">
    <location>
        <begin position="2"/>
        <end position="153"/>
    </location>
</feature>
<evidence type="ECO:0000256" key="1">
    <source>
        <dbReference type="ARBA" id="ARBA00022679"/>
    </source>
</evidence>
<dbReference type="InterPro" id="IPR050680">
    <property type="entry name" value="YpeA/RimI_acetyltransf"/>
</dbReference>
<dbReference type="Pfam" id="PF00583">
    <property type="entry name" value="Acetyltransf_1"/>
    <property type="match status" value="1"/>
</dbReference>
<dbReference type="SUPFAM" id="SSF55729">
    <property type="entry name" value="Acyl-CoA N-acyltransferases (Nat)"/>
    <property type="match status" value="1"/>
</dbReference>
<evidence type="ECO:0000313" key="4">
    <source>
        <dbReference type="EMBL" id="GKY86467.1"/>
    </source>
</evidence>
<dbReference type="InterPro" id="IPR000182">
    <property type="entry name" value="GNAT_dom"/>
</dbReference>
<dbReference type="Gene3D" id="3.40.630.30">
    <property type="match status" value="1"/>
</dbReference>
<comment type="caution">
    <text evidence="4">The sequence shown here is derived from an EMBL/GenBank/DDBJ whole genome shotgun (WGS) entry which is preliminary data.</text>
</comment>
<accession>A0ABQ5LQX0</accession>
<gene>
    <name evidence="4" type="ORF">STA1M1_03360</name>
</gene>
<dbReference type="PANTHER" id="PTHR43420">
    <property type="entry name" value="ACETYLTRANSFERASE"/>
    <property type="match status" value="1"/>
</dbReference>
<protein>
    <submittedName>
        <fullName evidence="4">N-acetyltransferase</fullName>
    </submittedName>
</protein>
<keyword evidence="2" id="KW-0012">Acyltransferase</keyword>
<keyword evidence="5" id="KW-1185">Reference proteome</keyword>
<dbReference type="EMBL" id="BROH01000001">
    <property type="protein sequence ID" value="GKY86467.1"/>
    <property type="molecule type" value="Genomic_DNA"/>
</dbReference>
<dbReference type="RefSeq" id="WP_281840434.1">
    <property type="nucleotide sequence ID" value="NZ_BROH01000001.1"/>
</dbReference>
<dbReference type="PROSITE" id="PS51186">
    <property type="entry name" value="GNAT"/>
    <property type="match status" value="1"/>
</dbReference>
<organism evidence="4 5">
    <name type="scientific">Sinisalibacter aestuarii</name>
    <dbReference type="NCBI Taxonomy" id="2949426"/>
    <lineage>
        <taxon>Bacteria</taxon>
        <taxon>Pseudomonadati</taxon>
        <taxon>Pseudomonadota</taxon>
        <taxon>Alphaproteobacteria</taxon>
        <taxon>Rhodobacterales</taxon>
        <taxon>Roseobacteraceae</taxon>
        <taxon>Sinisalibacter</taxon>
    </lineage>
</organism>
<dbReference type="Proteomes" id="UP001144205">
    <property type="component" value="Unassembled WGS sequence"/>
</dbReference>
<evidence type="ECO:0000259" key="3">
    <source>
        <dbReference type="PROSITE" id="PS51186"/>
    </source>
</evidence>
<keyword evidence="1" id="KW-0808">Transferase</keyword>
<reference evidence="4" key="1">
    <citation type="journal article" date="2023" name="Int. J. Syst. Evol. Microbiol.">
        <title>Sinisalibacter aestuarii sp. nov., isolated from estuarine sediment of the Arakawa River.</title>
        <authorList>
            <person name="Arafat S.T."/>
            <person name="Hirano S."/>
            <person name="Sato A."/>
            <person name="Takeuchi K."/>
            <person name="Yasuda T."/>
            <person name="Terahara T."/>
            <person name="Hamada M."/>
            <person name="Kobayashi T."/>
        </authorList>
    </citation>
    <scope>NUCLEOTIDE SEQUENCE</scope>
    <source>
        <strain evidence="4">B-399</strain>
    </source>
</reference>
<dbReference type="CDD" id="cd04301">
    <property type="entry name" value="NAT_SF"/>
    <property type="match status" value="1"/>
</dbReference>
<sequence>MLERREITRETLSPLLRLKVRPDQDHLVAPNAMTIAQAAYEQPGAYVWGLWTGDAAVGLVAMIHPLEYRHLEPGDDPEGAYIWRLMIAAEHQGKGLGGAAIGECLAQARAWGLPRLATSVVDSSDSNIGFYERLGFRRTGAIVDGEIVLSREV</sequence>